<feature type="signal peptide" evidence="12">
    <location>
        <begin position="1"/>
        <end position="23"/>
    </location>
</feature>
<dbReference type="Pfam" id="PF08246">
    <property type="entry name" value="Inhibitor_I29"/>
    <property type="match status" value="1"/>
</dbReference>
<feature type="domain" description="Peptidase C1A papain C-terminal" evidence="13">
    <location>
        <begin position="113"/>
        <end position="318"/>
    </location>
</feature>
<sequence length="318" mass="35309">MSKTLLALGTIALLGTLMMVNQPEQLDLASKYQSFKLKYGKAYSQAEDAYRMAVYTQNVLYAESVNLQQGKRVFGETIFFDLTKEEFAETYLTLKITGEDLNVERVPAKNISAAERIDWTQKGAVTKIKDQGQCGSCWTFGTTGVLEGFFFTTTGELPDLSEQQLLDCSTFQDFNLGCNGGLPQRALQYVKRNGITTQDAYPYQAVQGKKCEIKGGQYHIKGSLSLEPTEEALISYLNEGPVSVGVDATNWQYYNPSDDKVFSTCEKSLNHAVLAVGYDQNSFKVKNSWGPAWGDKGFIHLKRGQNTCGIYDTNVVVV</sequence>
<dbReference type="CDD" id="cd02248">
    <property type="entry name" value="Peptidase_C1A"/>
    <property type="match status" value="1"/>
</dbReference>
<evidence type="ECO:0000259" key="14">
    <source>
        <dbReference type="SMART" id="SM00848"/>
    </source>
</evidence>
<dbReference type="EC" id="3.4.22.15" evidence="10"/>
<dbReference type="AlphaFoldDB" id="A0A8S1S970"/>
<dbReference type="GO" id="GO:0006508">
    <property type="term" value="P:proteolysis"/>
    <property type="evidence" value="ECO:0007669"/>
    <property type="project" value="UniProtKB-KW"/>
</dbReference>
<dbReference type="InterPro" id="IPR025660">
    <property type="entry name" value="Pept_his_AS"/>
</dbReference>
<dbReference type="GO" id="GO:0004197">
    <property type="term" value="F:cysteine-type endopeptidase activity"/>
    <property type="evidence" value="ECO:0007669"/>
    <property type="project" value="UniProtKB-EC"/>
</dbReference>
<dbReference type="SMART" id="SM00848">
    <property type="entry name" value="Inhibitor_I29"/>
    <property type="match status" value="1"/>
</dbReference>
<evidence type="ECO:0000256" key="1">
    <source>
        <dbReference type="ARBA" id="ARBA00004613"/>
    </source>
</evidence>
<reference evidence="15" key="1">
    <citation type="submission" date="2021-01" db="EMBL/GenBank/DDBJ databases">
        <authorList>
            <consortium name="Genoscope - CEA"/>
            <person name="William W."/>
        </authorList>
    </citation>
    <scope>NUCLEOTIDE SEQUENCE</scope>
</reference>
<evidence type="ECO:0000256" key="9">
    <source>
        <dbReference type="ARBA" id="ARBA00036319"/>
    </source>
</evidence>
<dbReference type="InterPro" id="IPR000169">
    <property type="entry name" value="Pept_cys_AS"/>
</dbReference>
<keyword evidence="4 12" id="KW-0732">Signal</keyword>
<protein>
    <recommendedName>
        <fullName evidence="10">cathepsin L</fullName>
        <ecNumber evidence="10">3.4.22.15</ecNumber>
    </recommendedName>
</protein>
<dbReference type="InterPro" id="IPR039417">
    <property type="entry name" value="Peptidase_C1A_papain-like"/>
</dbReference>
<dbReference type="InterPro" id="IPR013128">
    <property type="entry name" value="Peptidase_C1A"/>
</dbReference>
<dbReference type="FunFam" id="3.90.70.10:FF:000104">
    <property type="entry name" value="Cathepsin L 1"/>
    <property type="match status" value="1"/>
</dbReference>
<dbReference type="Pfam" id="PF00112">
    <property type="entry name" value="Peptidase_C1"/>
    <property type="match status" value="1"/>
</dbReference>
<keyword evidence="7" id="KW-0865">Zymogen</keyword>
<gene>
    <name evidence="15" type="ORF">POCTA_138.1.T0070141</name>
</gene>
<evidence type="ECO:0000313" key="16">
    <source>
        <dbReference type="Proteomes" id="UP000683925"/>
    </source>
</evidence>
<keyword evidence="6" id="KW-0788">Thiol protease</keyword>
<dbReference type="PROSITE" id="PS00139">
    <property type="entry name" value="THIOL_PROTEASE_CYS"/>
    <property type="match status" value="1"/>
</dbReference>
<dbReference type="GO" id="GO:0005576">
    <property type="term" value="C:extracellular region"/>
    <property type="evidence" value="ECO:0007669"/>
    <property type="project" value="UniProtKB-SubCell"/>
</dbReference>
<evidence type="ECO:0000256" key="6">
    <source>
        <dbReference type="ARBA" id="ARBA00022807"/>
    </source>
</evidence>
<dbReference type="InterPro" id="IPR013201">
    <property type="entry name" value="Prot_inhib_I29"/>
</dbReference>
<comment type="caution">
    <text evidence="15">The sequence shown here is derived from an EMBL/GenBank/DDBJ whole genome shotgun (WGS) entry which is preliminary data.</text>
</comment>
<dbReference type="Proteomes" id="UP000683925">
    <property type="component" value="Unassembled WGS sequence"/>
</dbReference>
<comment type="catalytic activity">
    <reaction evidence="9">
        <text>Specificity close to that of papain. As compared to cathepsin B, cathepsin L exhibits higher activity toward protein substrates, but has little activity on Z-Arg-Arg-NHMec, and no peptidyl-dipeptidase activity.</text>
        <dbReference type="EC" id="3.4.22.15"/>
    </reaction>
</comment>
<keyword evidence="8" id="KW-1015">Disulfide bond</keyword>
<dbReference type="OrthoDB" id="291838at2759"/>
<dbReference type="EMBL" id="CAJJDP010000006">
    <property type="protein sequence ID" value="CAD8136007.1"/>
    <property type="molecule type" value="Genomic_DNA"/>
</dbReference>
<evidence type="ECO:0000256" key="3">
    <source>
        <dbReference type="ARBA" id="ARBA00022670"/>
    </source>
</evidence>
<keyword evidence="5" id="KW-0378">Hydrolase</keyword>
<feature type="chain" id="PRO_5035885689" description="cathepsin L" evidence="12">
    <location>
        <begin position="24"/>
        <end position="318"/>
    </location>
</feature>
<comment type="function">
    <text evidence="11">May be involved in extracellular digestion.</text>
</comment>
<evidence type="ECO:0000256" key="5">
    <source>
        <dbReference type="ARBA" id="ARBA00022801"/>
    </source>
</evidence>
<comment type="subcellular location">
    <subcellularLocation>
        <location evidence="1">Secreted</location>
    </subcellularLocation>
</comment>
<evidence type="ECO:0000256" key="11">
    <source>
        <dbReference type="ARBA" id="ARBA00053662"/>
    </source>
</evidence>
<evidence type="ECO:0000256" key="2">
    <source>
        <dbReference type="ARBA" id="ARBA00022525"/>
    </source>
</evidence>
<dbReference type="PANTHER" id="PTHR12411">
    <property type="entry name" value="CYSTEINE PROTEASE FAMILY C1-RELATED"/>
    <property type="match status" value="1"/>
</dbReference>
<dbReference type="PROSITE" id="PS00639">
    <property type="entry name" value="THIOL_PROTEASE_HIS"/>
    <property type="match status" value="1"/>
</dbReference>
<evidence type="ECO:0000256" key="12">
    <source>
        <dbReference type="SAM" id="SignalP"/>
    </source>
</evidence>
<keyword evidence="2" id="KW-0964">Secreted</keyword>
<feature type="domain" description="Cathepsin propeptide inhibitor" evidence="14">
    <location>
        <begin position="32"/>
        <end position="87"/>
    </location>
</feature>
<proteinExistence type="predicted"/>
<evidence type="ECO:0000313" key="15">
    <source>
        <dbReference type="EMBL" id="CAD8136007.1"/>
    </source>
</evidence>
<evidence type="ECO:0000256" key="7">
    <source>
        <dbReference type="ARBA" id="ARBA00023145"/>
    </source>
</evidence>
<keyword evidence="16" id="KW-1185">Reference proteome</keyword>
<evidence type="ECO:0000256" key="4">
    <source>
        <dbReference type="ARBA" id="ARBA00022729"/>
    </source>
</evidence>
<evidence type="ECO:0000259" key="13">
    <source>
        <dbReference type="SMART" id="SM00645"/>
    </source>
</evidence>
<evidence type="ECO:0000256" key="10">
    <source>
        <dbReference type="ARBA" id="ARBA00038911"/>
    </source>
</evidence>
<dbReference type="InterPro" id="IPR000668">
    <property type="entry name" value="Peptidase_C1A_C"/>
</dbReference>
<organism evidence="15 16">
    <name type="scientific">Paramecium octaurelia</name>
    <dbReference type="NCBI Taxonomy" id="43137"/>
    <lineage>
        <taxon>Eukaryota</taxon>
        <taxon>Sar</taxon>
        <taxon>Alveolata</taxon>
        <taxon>Ciliophora</taxon>
        <taxon>Intramacronucleata</taxon>
        <taxon>Oligohymenophorea</taxon>
        <taxon>Peniculida</taxon>
        <taxon>Parameciidae</taxon>
        <taxon>Paramecium</taxon>
    </lineage>
</organism>
<dbReference type="OMA" id="MTHAEYL"/>
<keyword evidence="3" id="KW-0645">Protease</keyword>
<dbReference type="SMART" id="SM00645">
    <property type="entry name" value="Pept_C1"/>
    <property type="match status" value="1"/>
</dbReference>
<evidence type="ECO:0000256" key="8">
    <source>
        <dbReference type="ARBA" id="ARBA00023157"/>
    </source>
</evidence>
<accession>A0A8S1S970</accession>
<name>A0A8S1S970_PAROT</name>